<feature type="region of interest" description="Disordered" evidence="1">
    <location>
        <begin position="16"/>
        <end position="39"/>
    </location>
</feature>
<sequence length="95" mass="10650">MFLLALLIVGVSFSSCGRSNDEDPTTTPVPGPKMKSYNDVKIGNQHSQNGTYINMYTGKVYSKQEAYQNQGEIDFGFFFNNIHQNFLASPYELLA</sequence>
<dbReference type="RefSeq" id="WP_243548258.1">
    <property type="nucleotide sequence ID" value="NZ_CP094532.1"/>
</dbReference>
<name>A0ABY4BM15_9FLAO</name>
<evidence type="ECO:0000313" key="3">
    <source>
        <dbReference type="Proteomes" id="UP000831460"/>
    </source>
</evidence>
<gene>
    <name evidence="2" type="ORF">MTP09_09950</name>
</gene>
<dbReference type="Proteomes" id="UP000831460">
    <property type="component" value="Chromosome"/>
</dbReference>
<keyword evidence="3" id="KW-1185">Reference proteome</keyword>
<evidence type="ECO:0000256" key="1">
    <source>
        <dbReference type="SAM" id="MobiDB-lite"/>
    </source>
</evidence>
<dbReference type="EMBL" id="CP094532">
    <property type="protein sequence ID" value="UOE40234.1"/>
    <property type="molecule type" value="Genomic_DNA"/>
</dbReference>
<accession>A0ABY4BM15</accession>
<organism evidence="2 3">
    <name type="scientific">Chryseobacterium suipulveris</name>
    <dbReference type="NCBI Taxonomy" id="2929800"/>
    <lineage>
        <taxon>Bacteria</taxon>
        <taxon>Pseudomonadati</taxon>
        <taxon>Bacteroidota</taxon>
        <taxon>Flavobacteriia</taxon>
        <taxon>Flavobacteriales</taxon>
        <taxon>Weeksellaceae</taxon>
        <taxon>Chryseobacterium group</taxon>
        <taxon>Chryseobacterium</taxon>
    </lineage>
</organism>
<evidence type="ECO:0000313" key="2">
    <source>
        <dbReference type="EMBL" id="UOE40234.1"/>
    </source>
</evidence>
<proteinExistence type="predicted"/>
<protein>
    <submittedName>
        <fullName evidence="2">Uncharacterized protein</fullName>
    </submittedName>
</protein>
<reference evidence="2 3" key="1">
    <citation type="submission" date="2022-03" db="EMBL/GenBank/DDBJ databases">
        <title>Chryseobacterium sp. isolated from particulate matters in swine house.</title>
        <authorList>
            <person name="Won M."/>
            <person name="Kim S.-J."/>
            <person name="Kwon S.-W."/>
        </authorList>
    </citation>
    <scope>NUCLEOTIDE SEQUENCE [LARGE SCALE GENOMIC DNA]</scope>
    <source>
        <strain evidence="2 3">SC2-2</strain>
    </source>
</reference>